<name>A0ABT6ESS7_9PAST</name>
<dbReference type="CDD" id="cd05233">
    <property type="entry name" value="SDR_c"/>
    <property type="match status" value="1"/>
</dbReference>
<proteinExistence type="predicted"/>
<evidence type="ECO:0000313" key="1">
    <source>
        <dbReference type="EMBL" id="MDG2946460.1"/>
    </source>
</evidence>
<dbReference type="Gene3D" id="3.40.50.720">
    <property type="entry name" value="NAD(P)-binding Rossmann-like Domain"/>
    <property type="match status" value="1"/>
</dbReference>
<comment type="caution">
    <text evidence="1">The sequence shown here is derived from an EMBL/GenBank/DDBJ whole genome shotgun (WGS) entry which is preliminary data.</text>
</comment>
<dbReference type="SUPFAM" id="SSF51735">
    <property type="entry name" value="NAD(P)-binding Rossmann-fold domains"/>
    <property type="match status" value="1"/>
</dbReference>
<dbReference type="InterPro" id="IPR020904">
    <property type="entry name" value="Sc_DH/Rdtase_CS"/>
</dbReference>
<dbReference type="PROSITE" id="PS00061">
    <property type="entry name" value="ADH_SHORT"/>
    <property type="match status" value="1"/>
</dbReference>
<reference evidence="1 2" key="1">
    <citation type="submission" date="2023-03" db="EMBL/GenBank/DDBJ databases">
        <title>Classification of Bisgaard taxon 6 and taxon 10 as Exercitatus varius gen. nov., spec. nov.</title>
        <authorList>
            <person name="Christensen H."/>
        </authorList>
    </citation>
    <scope>NUCLEOTIDE SEQUENCE [LARGE SCALE GENOMIC DNA]</scope>
    <source>
        <strain evidence="1 2">23350_01</strain>
    </source>
</reference>
<dbReference type="EMBL" id="JARQTX010000009">
    <property type="protein sequence ID" value="MDG2946460.1"/>
    <property type="molecule type" value="Genomic_DNA"/>
</dbReference>
<dbReference type="PANTHER" id="PTHR43975">
    <property type="entry name" value="ZGC:101858"/>
    <property type="match status" value="1"/>
</dbReference>
<dbReference type="RefSeq" id="WP_317486106.1">
    <property type="nucleotide sequence ID" value="NZ_JARQTX010000009.1"/>
</dbReference>
<organism evidence="1 2">
    <name type="scientific">Exercitatus varius</name>
    <dbReference type="NCBI Taxonomy" id="67857"/>
    <lineage>
        <taxon>Bacteria</taxon>
        <taxon>Pseudomonadati</taxon>
        <taxon>Pseudomonadota</taxon>
        <taxon>Gammaproteobacteria</taxon>
        <taxon>Pasteurellales</taxon>
        <taxon>Pasteurellaceae</taxon>
        <taxon>Exercitatus</taxon>
    </lineage>
</organism>
<accession>A0ABT6ESS7</accession>
<dbReference type="InterPro" id="IPR002347">
    <property type="entry name" value="SDR_fam"/>
</dbReference>
<gene>
    <name evidence="1" type="ORF">P7M32_08480</name>
</gene>
<keyword evidence="2" id="KW-1185">Reference proteome</keyword>
<evidence type="ECO:0000313" key="2">
    <source>
        <dbReference type="Proteomes" id="UP001216057"/>
    </source>
</evidence>
<sequence>MRLENKVAIVTGASSGIGAVTAELFAAQGASVVLVARRIEKLNQVANNIRNKNGTVKVIQADVTSEDECKRIISETIDEFGHLDILVNNAGIADKHMPITKCSTEWWNEVILVDQTSVFYLTKAALANMTKGSIVNISSIGGVFGSAGISYSAAKSALIGMTKNIAIQYAGKGIRCNAVCPGPTPTELNTPEKLATFDEFAAQCAKHMNMGLPHTTAEQQAQSILFFASDESEGVTGQILVVDNGITL</sequence>
<dbReference type="Proteomes" id="UP001216057">
    <property type="component" value="Unassembled WGS sequence"/>
</dbReference>
<dbReference type="Pfam" id="PF13561">
    <property type="entry name" value="adh_short_C2"/>
    <property type="match status" value="1"/>
</dbReference>
<protein>
    <submittedName>
        <fullName evidence="1">SDR family oxidoreductase</fullName>
    </submittedName>
</protein>
<dbReference type="InterPro" id="IPR036291">
    <property type="entry name" value="NAD(P)-bd_dom_sf"/>
</dbReference>
<dbReference type="PRINTS" id="PR00080">
    <property type="entry name" value="SDRFAMILY"/>
</dbReference>
<dbReference type="PRINTS" id="PR00081">
    <property type="entry name" value="GDHRDH"/>
</dbReference>
<dbReference type="PANTHER" id="PTHR43975:SF2">
    <property type="entry name" value="EG:BACR7A4.14 PROTEIN-RELATED"/>
    <property type="match status" value="1"/>
</dbReference>